<name>G7Y3F3_CLOSI</name>
<dbReference type="EMBL" id="DF142840">
    <property type="protein sequence ID" value="GAA47490.1"/>
    <property type="molecule type" value="Genomic_DNA"/>
</dbReference>
<keyword evidence="2" id="KW-1185">Reference proteome</keyword>
<sequence>MADFDLRATVNTADARCQPDCQLNVLSVLWLPGSLEFCPVSQKDGLHKATVEMDKSVRMFILGFCLLEPANCQTVIDIRGFASGYLPEDPWTNELGAMSTISTSKHLSTKMFVSVIRKWFPKVRDTWGPHSQGVSRLGRSLADRIFTLQRLLKHPPFRANHYLLQRPSRYI</sequence>
<protein>
    <submittedName>
        <fullName evidence="1">Uncharacterized protein</fullName>
    </submittedName>
</protein>
<accession>G7Y3F3</accession>
<evidence type="ECO:0000313" key="1">
    <source>
        <dbReference type="EMBL" id="GAA47490.1"/>
    </source>
</evidence>
<reference key="2">
    <citation type="submission" date="2011-10" db="EMBL/GenBank/DDBJ databases">
        <title>The genome and transcriptome sequence of Clonorchis sinensis provide insights into the carcinogenic liver fluke.</title>
        <authorList>
            <person name="Wang X."/>
            <person name="Huang Y."/>
            <person name="Chen W."/>
            <person name="Liu H."/>
            <person name="Guo L."/>
            <person name="Chen Y."/>
            <person name="Luo F."/>
            <person name="Zhou W."/>
            <person name="Sun J."/>
            <person name="Mao Q."/>
            <person name="Liang P."/>
            <person name="Zhou C."/>
            <person name="Tian Y."/>
            <person name="Men J."/>
            <person name="Lv X."/>
            <person name="Huang L."/>
            <person name="Zhou J."/>
            <person name="Hu Y."/>
            <person name="Li R."/>
            <person name="Zhang F."/>
            <person name="Lei H."/>
            <person name="Li X."/>
            <person name="Hu X."/>
            <person name="Liang C."/>
            <person name="Xu J."/>
            <person name="Wu Z."/>
            <person name="Yu X."/>
        </authorList>
    </citation>
    <scope>NUCLEOTIDE SEQUENCE</scope>
    <source>
        <strain>Henan</strain>
    </source>
</reference>
<dbReference type="Proteomes" id="UP000008909">
    <property type="component" value="Unassembled WGS sequence"/>
</dbReference>
<gene>
    <name evidence="1" type="ORF">CLF_100427</name>
</gene>
<proteinExistence type="predicted"/>
<reference evidence="1" key="1">
    <citation type="journal article" date="2011" name="Genome Biol.">
        <title>The draft genome of the carcinogenic human liver fluke Clonorchis sinensis.</title>
        <authorList>
            <person name="Wang X."/>
            <person name="Chen W."/>
            <person name="Huang Y."/>
            <person name="Sun J."/>
            <person name="Men J."/>
            <person name="Liu H."/>
            <person name="Luo F."/>
            <person name="Guo L."/>
            <person name="Lv X."/>
            <person name="Deng C."/>
            <person name="Zhou C."/>
            <person name="Fan Y."/>
            <person name="Li X."/>
            <person name="Huang L."/>
            <person name="Hu Y."/>
            <person name="Liang C."/>
            <person name="Hu X."/>
            <person name="Xu J."/>
            <person name="Yu X."/>
        </authorList>
    </citation>
    <scope>NUCLEOTIDE SEQUENCE [LARGE SCALE GENOMIC DNA]</scope>
    <source>
        <strain evidence="1">Henan</strain>
    </source>
</reference>
<evidence type="ECO:0000313" key="2">
    <source>
        <dbReference type="Proteomes" id="UP000008909"/>
    </source>
</evidence>
<organism evidence="1 2">
    <name type="scientific">Clonorchis sinensis</name>
    <name type="common">Chinese liver fluke</name>
    <dbReference type="NCBI Taxonomy" id="79923"/>
    <lineage>
        <taxon>Eukaryota</taxon>
        <taxon>Metazoa</taxon>
        <taxon>Spiralia</taxon>
        <taxon>Lophotrochozoa</taxon>
        <taxon>Platyhelminthes</taxon>
        <taxon>Trematoda</taxon>
        <taxon>Digenea</taxon>
        <taxon>Opisthorchiida</taxon>
        <taxon>Opisthorchiata</taxon>
        <taxon>Opisthorchiidae</taxon>
        <taxon>Clonorchis</taxon>
    </lineage>
</organism>
<dbReference type="AlphaFoldDB" id="G7Y3F3"/>